<dbReference type="Pfam" id="PF00990">
    <property type="entry name" value="GGDEF"/>
    <property type="match status" value="2"/>
</dbReference>
<evidence type="ECO:0000313" key="3">
    <source>
        <dbReference type="EMBL" id="HJD28357.1"/>
    </source>
</evidence>
<gene>
    <name evidence="3" type="ORF">H9914_05110</name>
</gene>
<dbReference type="PANTHER" id="PTHR33121">
    <property type="entry name" value="CYCLIC DI-GMP PHOSPHODIESTERASE PDEF"/>
    <property type="match status" value="1"/>
</dbReference>
<accession>A0A9D2QUC5</accession>
<protein>
    <submittedName>
        <fullName evidence="3">GGDEF domain-containing phosphodiesterase</fullName>
    </submittedName>
</protein>
<dbReference type="CDD" id="cd01948">
    <property type="entry name" value="EAL"/>
    <property type="match status" value="1"/>
</dbReference>
<dbReference type="InterPro" id="IPR035965">
    <property type="entry name" value="PAS-like_dom_sf"/>
</dbReference>
<dbReference type="SMART" id="SM00267">
    <property type="entry name" value="GGDEF"/>
    <property type="match status" value="1"/>
</dbReference>
<dbReference type="EMBL" id="DWUY01000107">
    <property type="protein sequence ID" value="HJD28357.1"/>
    <property type="molecule type" value="Genomic_DNA"/>
</dbReference>
<evidence type="ECO:0000259" key="1">
    <source>
        <dbReference type="PROSITE" id="PS50883"/>
    </source>
</evidence>
<dbReference type="SUPFAM" id="SSF55073">
    <property type="entry name" value="Nucleotide cyclase"/>
    <property type="match status" value="2"/>
</dbReference>
<dbReference type="Gene3D" id="3.30.450.20">
    <property type="entry name" value="PAS domain"/>
    <property type="match status" value="2"/>
</dbReference>
<dbReference type="InterPro" id="IPR050706">
    <property type="entry name" value="Cyclic-di-GMP_PDE-like"/>
</dbReference>
<dbReference type="Pfam" id="PF00563">
    <property type="entry name" value="EAL"/>
    <property type="match status" value="1"/>
</dbReference>
<dbReference type="PROSITE" id="PS50887">
    <property type="entry name" value="GGDEF"/>
    <property type="match status" value="2"/>
</dbReference>
<reference evidence="3" key="2">
    <citation type="submission" date="2021-04" db="EMBL/GenBank/DDBJ databases">
        <authorList>
            <person name="Gilroy R."/>
        </authorList>
    </citation>
    <scope>NUCLEOTIDE SEQUENCE</scope>
    <source>
        <strain evidence="3">ChiBcec6-4105</strain>
    </source>
</reference>
<dbReference type="InterPro" id="IPR035919">
    <property type="entry name" value="EAL_sf"/>
</dbReference>
<dbReference type="SUPFAM" id="SSF141868">
    <property type="entry name" value="EAL domain-like"/>
    <property type="match status" value="1"/>
</dbReference>
<dbReference type="InterPro" id="IPR001633">
    <property type="entry name" value="EAL_dom"/>
</dbReference>
<dbReference type="Proteomes" id="UP000823892">
    <property type="component" value="Unassembled WGS sequence"/>
</dbReference>
<dbReference type="Gene3D" id="3.30.70.270">
    <property type="match status" value="2"/>
</dbReference>
<name>A0A9D2QUC5_9FIRM</name>
<dbReference type="InterPro" id="IPR000160">
    <property type="entry name" value="GGDEF_dom"/>
</dbReference>
<dbReference type="SUPFAM" id="SSF55781">
    <property type="entry name" value="GAF domain-like"/>
    <property type="match status" value="1"/>
</dbReference>
<dbReference type="SUPFAM" id="SSF55785">
    <property type="entry name" value="PYP-like sensor domain (PAS domain)"/>
    <property type="match status" value="2"/>
</dbReference>
<dbReference type="SMART" id="SM00052">
    <property type="entry name" value="EAL"/>
    <property type="match status" value="1"/>
</dbReference>
<evidence type="ECO:0000259" key="2">
    <source>
        <dbReference type="PROSITE" id="PS50887"/>
    </source>
</evidence>
<feature type="domain" description="GGDEF" evidence="2">
    <location>
        <begin position="27"/>
        <end position="161"/>
    </location>
</feature>
<evidence type="ECO:0000313" key="4">
    <source>
        <dbReference type="Proteomes" id="UP000823892"/>
    </source>
</evidence>
<dbReference type="Gene3D" id="3.20.20.450">
    <property type="entry name" value="EAL domain"/>
    <property type="match status" value="1"/>
</dbReference>
<dbReference type="PANTHER" id="PTHR33121:SF70">
    <property type="entry name" value="SIGNALING PROTEIN YKOW"/>
    <property type="match status" value="1"/>
</dbReference>
<sequence>MGDKRLLQEEEAEDYIVRCRERMTEKDGCAVFLIEFNLGREKEQIRKTEKYRRLLKRTYTVLSSMFRGSDLITCVEDETFLVFICGRITEKNVLDKADSICANLQFSMEENLPQPLTFSTGAYMVSGCDFTVETLLKQARQALEKAKRECTGSYCVRASVQGGEERETVNTSRIVYSEPLAALLNFSDLGICFLEVRDRDQIRATYISPGFYRMEGIEAETKPVPCLFEDLGIHPEIQEEYRYMLLEAAKGSVITHVHRISGDGKNWRWRRVQAVRTEFSDSGVPVILEISTDVTELIETEEKLRESNEQLWIAFGQTPNIFWEVDLETKDFTLYTMEDDINTGIMKHNVFTANFPEGLIENGMVHPDSADNFRKFARGILRGKKADTGNFIMKNQKDSNYGWVALTYRMLWNRSGIPIKAIGIRERMSSVVTGADSMLYDRRPLPEAVRHHLIIRIGVNLTEDRVEELWEEGKEWPELIREYTYSELFKKRGSGAFPFGLSQEEVFQEFQSEKLQEAYKRGERWQVKKYPGIDKGGNIRWVRAVINLQRKEWNRALVMFLCVLDTQELHELENAYEGNIDYDETGQIYTMDTFCHLTNILLDRSSDQFCAMALIHVSGGVEQMDGPEVSPGKRVRDFIEIAFLFALGSDCLVGHYSDDRILVFFSTTGNRFDIKRRLEDAFIYVRTSTGDISGMENLRFIAGVTVETSEQADLDKMLHQVSSLCNVWRNASMDAVVFSDEYGNLDWDDGRDADITLASEEKLSLSDEIEEHKAAFRCTAAMLKSETLEMSLRNALEVIGKYYCADRTYELLLSEEEDRREVGMVYEWMAQGKPSIRQSVLRLKVDRIPVLQRCMQKRSAVFVERPPESDREHKWDFMAYPLLKDGQIQGFLCVENAHIHIRESGLLDLVAPYLQKEPERYRRKKYRIDGISKDILSSLPNRKDFEEMVYTLNLDRKSTMGALTVDVPELSELDNTRGFAYGKEILLNIVEALDTTFGISKVFRTGDNEFAVLFPNIIYEIFSARCIRMRALLQKKYPGYIRVGYTWAKGVFSAEKLVEEARSLMNSEVSENQKSLRKDSLAENLSGSRGMESVPVVRYVPYFQPKIDMRDGRLVGAEALVRGIDKKGNIIKPGRFIEILEENGKIRELDFFMLESVLKQLSQWHKKGYDKITVSVNISRRTLFNPTALASILAIQSHYPEIPSEQLELEITETAGNIEFATMADVVDRFRKFGIRFELDDFGSRYANLAVFSNVKFRTIKLDRSLINDLQSNDISRMLVENITGICKNFDMYCVAEGVENREQVDILLRMGCVYGQGYYYSKPIPAQEFEEKFFAR</sequence>
<dbReference type="GO" id="GO:0071111">
    <property type="term" value="F:cyclic-guanylate-specific phosphodiesterase activity"/>
    <property type="evidence" value="ECO:0007669"/>
    <property type="project" value="InterPro"/>
</dbReference>
<dbReference type="PROSITE" id="PS50883">
    <property type="entry name" value="EAL"/>
    <property type="match status" value="1"/>
</dbReference>
<organism evidence="3 4">
    <name type="scientific">Candidatus Blautia avicola</name>
    <dbReference type="NCBI Taxonomy" id="2838483"/>
    <lineage>
        <taxon>Bacteria</taxon>
        <taxon>Bacillati</taxon>
        <taxon>Bacillota</taxon>
        <taxon>Clostridia</taxon>
        <taxon>Lachnospirales</taxon>
        <taxon>Lachnospiraceae</taxon>
        <taxon>Blautia</taxon>
    </lineage>
</organism>
<proteinExistence type="predicted"/>
<dbReference type="InterPro" id="IPR029787">
    <property type="entry name" value="Nucleotide_cyclase"/>
</dbReference>
<feature type="domain" description="GGDEF" evidence="2">
    <location>
        <begin position="958"/>
        <end position="1079"/>
    </location>
</feature>
<feature type="domain" description="EAL" evidence="1">
    <location>
        <begin position="1078"/>
        <end position="1337"/>
    </location>
</feature>
<reference evidence="3" key="1">
    <citation type="journal article" date="2021" name="PeerJ">
        <title>Extensive microbial diversity within the chicken gut microbiome revealed by metagenomics and culture.</title>
        <authorList>
            <person name="Gilroy R."/>
            <person name="Ravi A."/>
            <person name="Getino M."/>
            <person name="Pursley I."/>
            <person name="Horton D.L."/>
            <person name="Alikhan N.F."/>
            <person name="Baker D."/>
            <person name="Gharbi K."/>
            <person name="Hall N."/>
            <person name="Watson M."/>
            <person name="Adriaenssens E.M."/>
            <person name="Foster-Nyarko E."/>
            <person name="Jarju S."/>
            <person name="Secka A."/>
            <person name="Antonio M."/>
            <person name="Oren A."/>
            <person name="Chaudhuri R.R."/>
            <person name="La Ragione R."/>
            <person name="Hildebrand F."/>
            <person name="Pallen M.J."/>
        </authorList>
    </citation>
    <scope>NUCLEOTIDE SEQUENCE</scope>
    <source>
        <strain evidence="3">ChiBcec6-4105</strain>
    </source>
</reference>
<dbReference type="InterPro" id="IPR043128">
    <property type="entry name" value="Rev_trsase/Diguanyl_cyclase"/>
</dbReference>
<comment type="caution">
    <text evidence="3">The sequence shown here is derived from an EMBL/GenBank/DDBJ whole genome shotgun (WGS) entry which is preliminary data.</text>
</comment>